<evidence type="ECO:0000313" key="2">
    <source>
        <dbReference type="EMBL" id="ATC63446.1"/>
    </source>
</evidence>
<dbReference type="InterPro" id="IPR038727">
    <property type="entry name" value="NadR/Ttd14_AAA_dom"/>
</dbReference>
<dbReference type="PANTHER" id="PTHR37512:SF1">
    <property type="entry name" value="NADR_TTD14 AAA DOMAIN-CONTAINING PROTEIN"/>
    <property type="match status" value="1"/>
</dbReference>
<dbReference type="InterPro" id="IPR027417">
    <property type="entry name" value="P-loop_NTPase"/>
</dbReference>
<dbReference type="SUPFAM" id="SSF52540">
    <property type="entry name" value="P-loop containing nucleoside triphosphate hydrolases"/>
    <property type="match status" value="1"/>
</dbReference>
<dbReference type="KEGG" id="vbh:CMV30_05475"/>
<dbReference type="AlphaFoldDB" id="A0A290QB46"/>
<dbReference type="InterPro" id="IPR052735">
    <property type="entry name" value="NAD_biosynth-regulator"/>
</dbReference>
<evidence type="ECO:0000313" key="3">
    <source>
        <dbReference type="Proteomes" id="UP000217265"/>
    </source>
</evidence>
<dbReference type="PANTHER" id="PTHR37512">
    <property type="entry name" value="TRIFUNCTIONAL NAD BIOSYNTHESIS/REGULATOR PROTEIN NADR"/>
    <property type="match status" value="1"/>
</dbReference>
<name>A0A290QB46_9BACT</name>
<evidence type="ECO:0000259" key="1">
    <source>
        <dbReference type="Pfam" id="PF13521"/>
    </source>
</evidence>
<gene>
    <name evidence="2" type="ORF">CMV30_05475</name>
</gene>
<dbReference type="Proteomes" id="UP000217265">
    <property type="component" value="Chromosome"/>
</dbReference>
<dbReference type="OrthoDB" id="9802794at2"/>
<feature type="domain" description="NadR/Ttd14 AAA" evidence="1">
    <location>
        <begin position="10"/>
        <end position="169"/>
    </location>
</feature>
<dbReference type="Pfam" id="PF13521">
    <property type="entry name" value="AAA_28"/>
    <property type="match status" value="1"/>
</dbReference>
<reference evidence="2 3" key="1">
    <citation type="submission" date="2017-09" db="EMBL/GenBank/DDBJ databases">
        <title>Complete genome sequence of Verrucomicrobial strain HZ-65, isolated from freshwater.</title>
        <authorList>
            <person name="Choi A."/>
        </authorList>
    </citation>
    <scope>NUCLEOTIDE SEQUENCE [LARGE SCALE GENOMIC DNA]</scope>
    <source>
        <strain evidence="2 3">HZ-65</strain>
    </source>
</reference>
<protein>
    <recommendedName>
        <fullName evidence="1">NadR/Ttd14 AAA domain-containing protein</fullName>
    </recommendedName>
</protein>
<sequence>MSAGEKRVLRVALFGTESTGKSSLAEKLAGHFGEPWSREYVREFWDEHGATIRGGDLDAIARGQVAGEDAAAAQAKRVVFHDTELLTNVLWADLLFPGECPAWVRTEAEARSRRMDVYLLCAADVPFAEDPQRVFRDDVERQRSAALWRRTLEERGLRFVEISGGWAEREARAIAAVAELLAK</sequence>
<proteinExistence type="predicted"/>
<organism evidence="2 3">
    <name type="scientific">Nibricoccus aquaticus</name>
    <dbReference type="NCBI Taxonomy" id="2576891"/>
    <lineage>
        <taxon>Bacteria</taxon>
        <taxon>Pseudomonadati</taxon>
        <taxon>Verrucomicrobiota</taxon>
        <taxon>Opitutia</taxon>
        <taxon>Opitutales</taxon>
        <taxon>Opitutaceae</taxon>
        <taxon>Nibricoccus</taxon>
    </lineage>
</organism>
<dbReference type="RefSeq" id="WP_096055078.1">
    <property type="nucleotide sequence ID" value="NZ_CP023344.1"/>
</dbReference>
<accession>A0A290QB46</accession>
<dbReference type="Gene3D" id="3.40.50.300">
    <property type="entry name" value="P-loop containing nucleotide triphosphate hydrolases"/>
    <property type="match status" value="1"/>
</dbReference>
<keyword evidence="3" id="KW-1185">Reference proteome</keyword>
<dbReference type="EMBL" id="CP023344">
    <property type="protein sequence ID" value="ATC63446.1"/>
    <property type="molecule type" value="Genomic_DNA"/>
</dbReference>